<keyword evidence="3" id="KW-1134">Transmembrane beta strand</keyword>
<dbReference type="Proteomes" id="UP000268623">
    <property type="component" value="Unassembled WGS sequence"/>
</dbReference>
<keyword evidence="6" id="KW-0472">Membrane</keyword>
<organism evidence="9 10">
    <name type="scientific">Methylocystis hirsuta</name>
    <dbReference type="NCBI Taxonomy" id="369798"/>
    <lineage>
        <taxon>Bacteria</taxon>
        <taxon>Pseudomonadati</taxon>
        <taxon>Pseudomonadota</taxon>
        <taxon>Alphaproteobacteria</taxon>
        <taxon>Hyphomicrobiales</taxon>
        <taxon>Methylocystaceae</taxon>
        <taxon>Methylocystis</taxon>
    </lineage>
</organism>
<dbReference type="EMBL" id="QWDD01000001">
    <property type="protein sequence ID" value="RNJ50207.1"/>
    <property type="molecule type" value="Genomic_DNA"/>
</dbReference>
<proteinExistence type="inferred from homology"/>
<dbReference type="Gene3D" id="2.40.160.60">
    <property type="entry name" value="Outer membrane protein transport protein (OMPP1/FadL/TodX)"/>
    <property type="match status" value="1"/>
</dbReference>
<dbReference type="OrthoDB" id="9922at2"/>
<keyword evidence="10" id="KW-1185">Reference proteome</keyword>
<evidence type="ECO:0000256" key="3">
    <source>
        <dbReference type="ARBA" id="ARBA00022452"/>
    </source>
</evidence>
<dbReference type="PANTHER" id="PTHR35093">
    <property type="entry name" value="OUTER MEMBRANE PROTEIN NMB0088-RELATED"/>
    <property type="match status" value="1"/>
</dbReference>
<dbReference type="AlphaFoldDB" id="A0A3M9XPG1"/>
<name>A0A3M9XPG1_9HYPH</name>
<dbReference type="Pfam" id="PF03349">
    <property type="entry name" value="Toluene_X"/>
    <property type="match status" value="1"/>
</dbReference>
<evidence type="ECO:0000256" key="4">
    <source>
        <dbReference type="ARBA" id="ARBA00022692"/>
    </source>
</evidence>
<evidence type="ECO:0000313" key="9">
    <source>
        <dbReference type="EMBL" id="RNJ50207.1"/>
    </source>
</evidence>
<dbReference type="SUPFAM" id="SSF56935">
    <property type="entry name" value="Porins"/>
    <property type="match status" value="1"/>
</dbReference>
<comment type="caution">
    <text evidence="9">The sequence shown here is derived from an EMBL/GenBank/DDBJ whole genome shotgun (WGS) entry which is preliminary data.</text>
</comment>
<comment type="subcellular location">
    <subcellularLocation>
        <location evidence="1">Cell outer membrane</location>
        <topology evidence="1">Multi-pass membrane protein</topology>
    </subcellularLocation>
</comment>
<reference evidence="9 10" key="1">
    <citation type="submission" date="2018-08" db="EMBL/GenBank/DDBJ databases">
        <title>Genome sequence of Methylocystis hirsuta CSC1, a methanotroph able to accumulate PHAs.</title>
        <authorList>
            <person name="Bordel S."/>
            <person name="Rodriguez E."/>
            <person name="Gancedo J."/>
            <person name="Munoz R."/>
        </authorList>
    </citation>
    <scope>NUCLEOTIDE SEQUENCE [LARGE SCALE GENOMIC DNA]</scope>
    <source>
        <strain evidence="9 10">CSC1</strain>
    </source>
</reference>
<protein>
    <submittedName>
        <fullName evidence="9">Hydrocarbon degradation protein</fullName>
    </submittedName>
</protein>
<evidence type="ECO:0000256" key="7">
    <source>
        <dbReference type="ARBA" id="ARBA00023237"/>
    </source>
</evidence>
<dbReference type="RefSeq" id="WP_123176154.1">
    <property type="nucleotide sequence ID" value="NZ_QWDD01000001.1"/>
</dbReference>
<dbReference type="PANTHER" id="PTHR35093:SF8">
    <property type="entry name" value="OUTER MEMBRANE PROTEIN NMB0088-RELATED"/>
    <property type="match status" value="1"/>
</dbReference>
<dbReference type="InterPro" id="IPR005017">
    <property type="entry name" value="OMPP1/FadL/TodX"/>
</dbReference>
<feature type="chain" id="PRO_5018198257" evidence="8">
    <location>
        <begin position="28"/>
        <end position="464"/>
    </location>
</feature>
<keyword evidence="5 8" id="KW-0732">Signal</keyword>
<feature type="signal peptide" evidence="8">
    <location>
        <begin position="1"/>
        <end position="27"/>
    </location>
</feature>
<evidence type="ECO:0000256" key="1">
    <source>
        <dbReference type="ARBA" id="ARBA00004571"/>
    </source>
</evidence>
<keyword evidence="7" id="KW-0998">Cell outer membrane</keyword>
<evidence type="ECO:0000256" key="8">
    <source>
        <dbReference type="SAM" id="SignalP"/>
    </source>
</evidence>
<gene>
    <name evidence="9" type="ORF">D1O30_11980</name>
</gene>
<accession>A0A3M9XPG1</accession>
<evidence type="ECO:0000256" key="2">
    <source>
        <dbReference type="ARBA" id="ARBA00008163"/>
    </source>
</evidence>
<dbReference type="GO" id="GO:0015483">
    <property type="term" value="F:long-chain fatty acid transporting porin activity"/>
    <property type="evidence" value="ECO:0007669"/>
    <property type="project" value="TreeGrafter"/>
</dbReference>
<sequence length="464" mass="49650">MKKSNSRSFFLFSLTAIAALAPSLSFGADGYFLTGYGPRQRALGGAGVADSRDAMAMSINPAGIVGLERMFQVGLGVSLPERGYSTVGQPVVLAPGDVRSGRPLFPVPNGAYVQPIDAESAWGVANYGNGGLNTAYDFGHFKPPVKAGPGGVITVSPSFGGILGGGWAGLDLQQSFLSATYARKFGPITVGFSPTLAIQMFNAQGLKILSPYSSNMYNFSDMAYDWSVGGGFRVGVEWRATNELRFGLAGATPMFMSKLEKYRGLIADQGSFDIPATLIAGVAYDLLPNLTLMADWRHIFYSATTAGNASFPIWYGSFGSSGGSGFDWRDTDSASFGAEWRTASKLTLRVGYHYSTLLMRERSATLAALAPLVGAHAVTGGFGYQLTKNSSIDFAALYDFKNSVSYFENAPFVGRAFFPAVPLNVLPHYNTNATITAWGRATQFTVGYNYKWDAGDTSWIPSHF</sequence>
<evidence type="ECO:0000313" key="10">
    <source>
        <dbReference type="Proteomes" id="UP000268623"/>
    </source>
</evidence>
<keyword evidence="4" id="KW-0812">Transmembrane</keyword>
<dbReference type="GO" id="GO:0009279">
    <property type="term" value="C:cell outer membrane"/>
    <property type="evidence" value="ECO:0007669"/>
    <property type="project" value="UniProtKB-SubCell"/>
</dbReference>
<comment type="similarity">
    <text evidence="2">Belongs to the OmpP1/FadL family.</text>
</comment>
<evidence type="ECO:0000256" key="6">
    <source>
        <dbReference type="ARBA" id="ARBA00023136"/>
    </source>
</evidence>
<evidence type="ECO:0000256" key="5">
    <source>
        <dbReference type="ARBA" id="ARBA00022729"/>
    </source>
</evidence>